<dbReference type="EMBL" id="OU895877">
    <property type="protein sequence ID" value="CAG9798979.1"/>
    <property type="molecule type" value="Genomic_DNA"/>
</dbReference>
<evidence type="ECO:0000259" key="9">
    <source>
        <dbReference type="PROSITE" id="PS50072"/>
    </source>
</evidence>
<accession>A0A9N9RKP5</accession>
<keyword evidence="11" id="KW-1185">Reference proteome</keyword>
<keyword evidence="4 7" id="KW-0697">Rotamase</keyword>
<dbReference type="GO" id="GO:0016018">
    <property type="term" value="F:cyclosporin A binding"/>
    <property type="evidence" value="ECO:0007669"/>
    <property type="project" value="TreeGrafter"/>
</dbReference>
<dbReference type="PANTHER" id="PTHR11071">
    <property type="entry name" value="PEPTIDYL-PROLYL CIS-TRANS ISOMERASE"/>
    <property type="match status" value="1"/>
</dbReference>
<evidence type="ECO:0000313" key="11">
    <source>
        <dbReference type="Proteomes" id="UP001153620"/>
    </source>
</evidence>
<comment type="catalytic activity">
    <reaction evidence="1 7">
        <text>[protein]-peptidylproline (omega=180) = [protein]-peptidylproline (omega=0)</text>
        <dbReference type="Rhea" id="RHEA:16237"/>
        <dbReference type="Rhea" id="RHEA-COMP:10747"/>
        <dbReference type="Rhea" id="RHEA-COMP:10748"/>
        <dbReference type="ChEBI" id="CHEBI:83833"/>
        <dbReference type="ChEBI" id="CHEBI:83834"/>
        <dbReference type="EC" id="5.2.1.8"/>
    </reaction>
</comment>
<dbReference type="AlphaFoldDB" id="A0A9N9RKP5"/>
<evidence type="ECO:0000256" key="5">
    <source>
        <dbReference type="ARBA" id="ARBA00023235"/>
    </source>
</evidence>
<dbReference type="PANTHER" id="PTHR11071:SF478">
    <property type="entry name" value="PEPTIDYL-PROLYL CIS-TRANS ISOMERASE, RHODOPSIN-SPECIFIC ISOZYME"/>
    <property type="match status" value="1"/>
</dbReference>
<dbReference type="GO" id="GO:0006457">
    <property type="term" value="P:protein folding"/>
    <property type="evidence" value="ECO:0007669"/>
    <property type="project" value="InterPro"/>
</dbReference>
<dbReference type="OrthoDB" id="10064525at2759"/>
<keyword evidence="8" id="KW-0812">Transmembrane</keyword>
<comment type="similarity">
    <text evidence="2 7">Belongs to the cyclophilin-type PPIase family.</text>
</comment>
<protein>
    <recommendedName>
        <fullName evidence="7">Peptidyl-prolyl cis-trans isomerase</fullName>
        <shortName evidence="7">PPIase</shortName>
        <ecNumber evidence="7">5.2.1.8</ecNumber>
    </recommendedName>
</protein>
<dbReference type="Gene3D" id="2.40.100.10">
    <property type="entry name" value="Cyclophilin-like"/>
    <property type="match status" value="1"/>
</dbReference>
<evidence type="ECO:0000256" key="6">
    <source>
        <dbReference type="ARBA" id="ARBA00056644"/>
    </source>
</evidence>
<evidence type="ECO:0000256" key="4">
    <source>
        <dbReference type="ARBA" id="ARBA00023110"/>
    </source>
</evidence>
<evidence type="ECO:0000256" key="3">
    <source>
        <dbReference type="ARBA" id="ARBA00022729"/>
    </source>
</evidence>
<gene>
    <name evidence="10" type="ORF">CHIRRI_LOCUS1954</name>
</gene>
<feature type="domain" description="PPIase cyclophilin-type" evidence="9">
    <location>
        <begin position="30"/>
        <end position="188"/>
    </location>
</feature>
<feature type="transmembrane region" description="Helical" evidence="8">
    <location>
        <begin position="204"/>
        <end position="229"/>
    </location>
</feature>
<dbReference type="SUPFAM" id="SSF50891">
    <property type="entry name" value="Cyclophilin-like"/>
    <property type="match status" value="1"/>
</dbReference>
<dbReference type="EC" id="5.2.1.8" evidence="7"/>
<reference evidence="10" key="1">
    <citation type="submission" date="2022-01" db="EMBL/GenBank/DDBJ databases">
        <authorList>
            <person name="King R."/>
        </authorList>
    </citation>
    <scope>NUCLEOTIDE SEQUENCE</scope>
</reference>
<organism evidence="10 11">
    <name type="scientific">Chironomus riparius</name>
    <dbReference type="NCBI Taxonomy" id="315576"/>
    <lineage>
        <taxon>Eukaryota</taxon>
        <taxon>Metazoa</taxon>
        <taxon>Ecdysozoa</taxon>
        <taxon>Arthropoda</taxon>
        <taxon>Hexapoda</taxon>
        <taxon>Insecta</taxon>
        <taxon>Pterygota</taxon>
        <taxon>Neoptera</taxon>
        <taxon>Endopterygota</taxon>
        <taxon>Diptera</taxon>
        <taxon>Nematocera</taxon>
        <taxon>Chironomoidea</taxon>
        <taxon>Chironomidae</taxon>
        <taxon>Chironominae</taxon>
        <taxon>Chironomus</taxon>
    </lineage>
</organism>
<dbReference type="GO" id="GO:0005737">
    <property type="term" value="C:cytoplasm"/>
    <property type="evidence" value="ECO:0007669"/>
    <property type="project" value="TreeGrafter"/>
</dbReference>
<dbReference type="PROSITE" id="PS50072">
    <property type="entry name" value="CSA_PPIASE_2"/>
    <property type="match status" value="1"/>
</dbReference>
<dbReference type="PROSITE" id="PS00170">
    <property type="entry name" value="CSA_PPIASE_1"/>
    <property type="match status" value="1"/>
</dbReference>
<dbReference type="FunFam" id="2.40.100.10:FF:000019">
    <property type="entry name" value="Peptidyl-prolyl cis-trans isomerase"/>
    <property type="match status" value="1"/>
</dbReference>
<keyword evidence="5 7" id="KW-0413">Isomerase</keyword>
<evidence type="ECO:0000256" key="8">
    <source>
        <dbReference type="SAM" id="Phobius"/>
    </source>
</evidence>
<dbReference type="PRINTS" id="PR00153">
    <property type="entry name" value="CSAPPISMRASE"/>
</dbReference>
<evidence type="ECO:0000256" key="7">
    <source>
        <dbReference type="RuleBase" id="RU363019"/>
    </source>
</evidence>
<keyword evidence="8" id="KW-0472">Membrane</keyword>
<dbReference type="GO" id="GO:0003755">
    <property type="term" value="F:peptidyl-prolyl cis-trans isomerase activity"/>
    <property type="evidence" value="ECO:0007669"/>
    <property type="project" value="UniProtKB-UniRule"/>
</dbReference>
<dbReference type="InterPro" id="IPR020892">
    <property type="entry name" value="Cyclophilin-type_PPIase_CS"/>
</dbReference>
<dbReference type="InterPro" id="IPR002130">
    <property type="entry name" value="Cyclophilin-type_PPIase_dom"/>
</dbReference>
<comment type="function">
    <text evidence="6">PPIases accelerate the folding of proteins. It catalyzes the cis-trans isomerization of proline imidic peptide bonds in oligopeptides. Acts on the folding of rhodopsin RH1 and RH2 (but not RH3) and is required for visual transduction.</text>
</comment>
<name>A0A9N9RKP5_9DIPT</name>
<sequence length="236" mass="26502">MKATVTVLFSLIIIPSVVYAAQFRVTSHVYFDVTHGKKDIGRIIIGLFGDDAPKTIENFRHICTKGIDGLSYNGTRFHRVIFKFMIQGGDILKGDGAGSMSIYGKYFEDENLTINHTAPGFLGMANHGPDTNGCQFYITTVPAPWLNGKHTVFGKVIGGQEWIHVIERIKTTTDDEPVEPIFLSSCGELELSKPYWTSDNPYDIWGWIKASSIPLTMSFTILTIFQYFIKKLDKYS</sequence>
<keyword evidence="8" id="KW-1133">Transmembrane helix</keyword>
<evidence type="ECO:0000256" key="1">
    <source>
        <dbReference type="ARBA" id="ARBA00000971"/>
    </source>
</evidence>
<reference evidence="10" key="2">
    <citation type="submission" date="2022-10" db="EMBL/GenBank/DDBJ databases">
        <authorList>
            <consortium name="ENA_rothamsted_submissions"/>
            <consortium name="culmorum"/>
            <person name="King R."/>
        </authorList>
    </citation>
    <scope>NUCLEOTIDE SEQUENCE</scope>
</reference>
<evidence type="ECO:0000313" key="10">
    <source>
        <dbReference type="EMBL" id="CAG9798979.1"/>
    </source>
</evidence>
<proteinExistence type="inferred from homology"/>
<feature type="signal peptide" evidence="7">
    <location>
        <begin position="1"/>
        <end position="20"/>
    </location>
</feature>
<dbReference type="InterPro" id="IPR029000">
    <property type="entry name" value="Cyclophilin-like_dom_sf"/>
</dbReference>
<evidence type="ECO:0000256" key="2">
    <source>
        <dbReference type="ARBA" id="ARBA00007365"/>
    </source>
</evidence>
<dbReference type="Pfam" id="PF00160">
    <property type="entry name" value="Pro_isomerase"/>
    <property type="match status" value="1"/>
</dbReference>
<feature type="chain" id="PRO_5040548105" description="Peptidyl-prolyl cis-trans isomerase" evidence="7">
    <location>
        <begin position="21"/>
        <end position="236"/>
    </location>
</feature>
<dbReference type="Proteomes" id="UP001153620">
    <property type="component" value="Chromosome 1"/>
</dbReference>
<keyword evidence="3 7" id="KW-0732">Signal</keyword>